<keyword evidence="2" id="KW-0472">Membrane</keyword>
<evidence type="ECO:0000313" key="3">
    <source>
        <dbReference type="EMBL" id="KAG4418287.1"/>
    </source>
</evidence>
<protein>
    <submittedName>
        <fullName evidence="3">Uncharacterized protein</fullName>
    </submittedName>
</protein>
<feature type="compositionally biased region" description="Acidic residues" evidence="1">
    <location>
        <begin position="84"/>
        <end position="100"/>
    </location>
</feature>
<gene>
    <name evidence="3" type="ORF">IFR04_008563</name>
</gene>
<comment type="caution">
    <text evidence="3">The sequence shown here is derived from an EMBL/GenBank/DDBJ whole genome shotgun (WGS) entry which is preliminary data.</text>
</comment>
<feature type="region of interest" description="Disordered" evidence="1">
    <location>
        <begin position="77"/>
        <end position="100"/>
    </location>
</feature>
<evidence type="ECO:0000256" key="2">
    <source>
        <dbReference type="SAM" id="Phobius"/>
    </source>
</evidence>
<name>A0A8H7W7L1_9HELO</name>
<organism evidence="3 4">
    <name type="scientific">Cadophora malorum</name>
    <dbReference type="NCBI Taxonomy" id="108018"/>
    <lineage>
        <taxon>Eukaryota</taxon>
        <taxon>Fungi</taxon>
        <taxon>Dikarya</taxon>
        <taxon>Ascomycota</taxon>
        <taxon>Pezizomycotina</taxon>
        <taxon>Leotiomycetes</taxon>
        <taxon>Helotiales</taxon>
        <taxon>Ploettnerulaceae</taxon>
        <taxon>Cadophora</taxon>
    </lineage>
</organism>
<keyword evidence="4" id="KW-1185">Reference proteome</keyword>
<keyword evidence="2" id="KW-0812">Transmembrane</keyword>
<accession>A0A8H7W7L1</accession>
<evidence type="ECO:0000256" key="1">
    <source>
        <dbReference type="SAM" id="MobiDB-lite"/>
    </source>
</evidence>
<feature type="transmembrane region" description="Helical" evidence="2">
    <location>
        <begin position="16"/>
        <end position="36"/>
    </location>
</feature>
<reference evidence="3" key="1">
    <citation type="submission" date="2021-02" db="EMBL/GenBank/DDBJ databases">
        <title>Genome sequence Cadophora malorum strain M34.</title>
        <authorList>
            <person name="Stefanovic E."/>
            <person name="Vu D."/>
            <person name="Scully C."/>
            <person name="Dijksterhuis J."/>
            <person name="Roader J."/>
            <person name="Houbraken J."/>
        </authorList>
    </citation>
    <scope>NUCLEOTIDE SEQUENCE</scope>
    <source>
        <strain evidence="3">M34</strain>
    </source>
</reference>
<dbReference type="Proteomes" id="UP000664132">
    <property type="component" value="Unassembled WGS sequence"/>
</dbReference>
<proteinExistence type="predicted"/>
<evidence type="ECO:0000313" key="4">
    <source>
        <dbReference type="Proteomes" id="UP000664132"/>
    </source>
</evidence>
<dbReference type="EMBL" id="JAFJYH010000132">
    <property type="protein sequence ID" value="KAG4418287.1"/>
    <property type="molecule type" value="Genomic_DNA"/>
</dbReference>
<dbReference type="AlphaFoldDB" id="A0A8H7W7L1"/>
<sequence length="100" mass="11178">MPAHYVYIPLRRGVRITGWLLFLTVFLLTSITTLLSNGLGMRVLYSLVAASGVVLSNKLGEMLLRKVSLAWAEEARREGRETGEWNDSDSEDGNYDVDSD</sequence>
<keyword evidence="2" id="KW-1133">Transmembrane helix</keyword>